<proteinExistence type="predicted"/>
<evidence type="ECO:0000313" key="3">
    <source>
        <dbReference type="Proteomes" id="UP001500418"/>
    </source>
</evidence>
<comment type="caution">
    <text evidence="2">The sequence shown here is derived from an EMBL/GenBank/DDBJ whole genome shotgun (WGS) entry which is preliminary data.</text>
</comment>
<evidence type="ECO:0000256" key="1">
    <source>
        <dbReference type="SAM" id="MobiDB-lite"/>
    </source>
</evidence>
<dbReference type="EMBL" id="BAAAID010000092">
    <property type="protein sequence ID" value="GAA0955636.1"/>
    <property type="molecule type" value="Genomic_DNA"/>
</dbReference>
<gene>
    <name evidence="2" type="ORF">GCM10009575_084560</name>
</gene>
<evidence type="ECO:0000313" key="2">
    <source>
        <dbReference type="EMBL" id="GAA0955636.1"/>
    </source>
</evidence>
<name>A0ABP4BY36_9ACTN</name>
<dbReference type="Proteomes" id="UP001500418">
    <property type="component" value="Unassembled WGS sequence"/>
</dbReference>
<feature type="region of interest" description="Disordered" evidence="1">
    <location>
        <begin position="1"/>
        <end position="34"/>
    </location>
</feature>
<accession>A0ABP4BY36</accession>
<protein>
    <submittedName>
        <fullName evidence="2">Uncharacterized protein</fullName>
    </submittedName>
</protein>
<keyword evidence="3" id="KW-1185">Reference proteome</keyword>
<feature type="compositionally biased region" description="Basic and acidic residues" evidence="1">
    <location>
        <begin position="15"/>
        <end position="25"/>
    </location>
</feature>
<reference evidence="3" key="1">
    <citation type="journal article" date="2019" name="Int. J. Syst. Evol. Microbiol.">
        <title>The Global Catalogue of Microorganisms (GCM) 10K type strain sequencing project: providing services to taxonomists for standard genome sequencing and annotation.</title>
        <authorList>
            <consortium name="The Broad Institute Genomics Platform"/>
            <consortium name="The Broad Institute Genome Sequencing Center for Infectious Disease"/>
            <person name="Wu L."/>
            <person name="Ma J."/>
        </authorList>
    </citation>
    <scope>NUCLEOTIDE SEQUENCE [LARGE SCALE GENOMIC DNA]</scope>
    <source>
        <strain evidence="3">JCM 11444</strain>
    </source>
</reference>
<sequence length="67" mass="7586">MARTHQEVVAGHPPEPTERAADRGRRQLQPPGRTPHAAFLEQSVEHSQQIQIHLHTSKQCQMSIVLM</sequence>
<organism evidence="2 3">
    <name type="scientific">Streptomyces rhizosphaericus</name>
    <dbReference type="NCBI Taxonomy" id="114699"/>
    <lineage>
        <taxon>Bacteria</taxon>
        <taxon>Bacillati</taxon>
        <taxon>Actinomycetota</taxon>
        <taxon>Actinomycetes</taxon>
        <taxon>Kitasatosporales</taxon>
        <taxon>Streptomycetaceae</taxon>
        <taxon>Streptomyces</taxon>
        <taxon>Streptomyces violaceusniger group</taxon>
    </lineage>
</organism>